<dbReference type="GO" id="GO:0007165">
    <property type="term" value="P:signal transduction"/>
    <property type="evidence" value="ECO:0007669"/>
    <property type="project" value="InterPro"/>
</dbReference>
<feature type="binding site" evidence="4">
    <location>
        <begin position="993"/>
        <end position="997"/>
    </location>
    <ligand>
        <name>AMP</name>
        <dbReference type="ChEBI" id="CHEBI:456215"/>
    </ligand>
</feature>
<keyword evidence="8" id="KW-0472">Membrane</keyword>
<dbReference type="InterPro" id="IPR023088">
    <property type="entry name" value="PDEase"/>
</dbReference>
<evidence type="ECO:0000256" key="4">
    <source>
        <dbReference type="PIRSR" id="PIRSR623088-2"/>
    </source>
</evidence>
<comment type="similarity">
    <text evidence="6">Belongs to the cyclic nucleotide phosphodiesterase family.</text>
</comment>
<evidence type="ECO:0000256" key="2">
    <source>
        <dbReference type="ARBA" id="ARBA00022801"/>
    </source>
</evidence>
<feature type="transmembrane region" description="Helical" evidence="8">
    <location>
        <begin position="166"/>
        <end position="186"/>
    </location>
</feature>
<feature type="binding site" evidence="4">
    <location>
        <position position="1172"/>
    </location>
    <ligand>
        <name>AMP</name>
        <dbReference type="ChEBI" id="CHEBI:456215"/>
    </ligand>
</feature>
<dbReference type="PRINTS" id="PR00387">
    <property type="entry name" value="PDIESTERASE1"/>
</dbReference>
<feature type="domain" description="PDEase" evidence="9">
    <location>
        <begin position="912"/>
        <end position="1270"/>
    </location>
</feature>
<keyword evidence="1 5" id="KW-0479">Metal-binding</keyword>
<feature type="binding site" evidence="5">
    <location>
        <position position="997"/>
    </location>
    <ligand>
        <name>Zn(2+)</name>
        <dbReference type="ChEBI" id="CHEBI:29105"/>
        <label>1</label>
    </ligand>
</feature>
<evidence type="ECO:0000259" key="9">
    <source>
        <dbReference type="PROSITE" id="PS51845"/>
    </source>
</evidence>
<dbReference type="CDD" id="cd00077">
    <property type="entry name" value="HDc"/>
    <property type="match status" value="1"/>
</dbReference>
<feature type="compositionally biased region" description="Basic residues" evidence="7">
    <location>
        <begin position="542"/>
        <end position="551"/>
    </location>
</feature>
<name>A0A0G4IAV5_9ALVE</name>
<feature type="compositionally biased region" description="Basic and acidic residues" evidence="7">
    <location>
        <begin position="786"/>
        <end position="795"/>
    </location>
</feature>
<feature type="active site" description="Proton donor" evidence="3">
    <location>
        <position position="993"/>
    </location>
</feature>
<dbReference type="GO" id="GO:0046872">
    <property type="term" value="F:metal ion binding"/>
    <property type="evidence" value="ECO:0007669"/>
    <property type="project" value="UniProtKB-KW"/>
</dbReference>
<dbReference type="PROSITE" id="PS00126">
    <property type="entry name" value="PDEASE_I_1"/>
    <property type="match status" value="1"/>
</dbReference>
<gene>
    <name evidence="10" type="ORF">Cvel_12576</name>
</gene>
<feature type="compositionally biased region" description="Basic and acidic residues" evidence="7">
    <location>
        <begin position="681"/>
        <end position="691"/>
    </location>
</feature>
<evidence type="ECO:0000256" key="8">
    <source>
        <dbReference type="SAM" id="Phobius"/>
    </source>
</evidence>
<feature type="transmembrane region" description="Helical" evidence="8">
    <location>
        <begin position="268"/>
        <end position="301"/>
    </location>
</feature>
<dbReference type="Gene3D" id="1.10.1300.10">
    <property type="entry name" value="3'5'-cyclic nucleotide phosphodiesterase, catalytic domain"/>
    <property type="match status" value="1"/>
</dbReference>
<feature type="region of interest" description="Disordered" evidence="7">
    <location>
        <begin position="1"/>
        <end position="73"/>
    </location>
</feature>
<feature type="compositionally biased region" description="Polar residues" evidence="7">
    <location>
        <begin position="10"/>
        <end position="26"/>
    </location>
</feature>
<reference evidence="10" key="1">
    <citation type="submission" date="2014-11" db="EMBL/GenBank/DDBJ databases">
        <authorList>
            <person name="Otto D Thomas"/>
            <person name="Naeem Raeece"/>
        </authorList>
    </citation>
    <scope>NUCLEOTIDE SEQUENCE</scope>
</reference>
<dbReference type="VEuPathDB" id="CryptoDB:Cvel_12576"/>
<feature type="region of interest" description="Disordered" evidence="7">
    <location>
        <begin position="465"/>
        <end position="599"/>
    </location>
</feature>
<evidence type="ECO:0000313" key="10">
    <source>
        <dbReference type="EMBL" id="CEM54177.1"/>
    </source>
</evidence>
<keyword evidence="8" id="KW-1133">Transmembrane helix</keyword>
<dbReference type="InterPro" id="IPR002073">
    <property type="entry name" value="PDEase_catalytic_dom"/>
</dbReference>
<proteinExistence type="inferred from homology"/>
<feature type="compositionally biased region" description="Polar residues" evidence="7">
    <location>
        <begin position="59"/>
        <end position="71"/>
    </location>
</feature>
<comment type="cofactor">
    <cofactor evidence="6">
        <name>a divalent metal cation</name>
        <dbReference type="ChEBI" id="CHEBI:60240"/>
    </cofactor>
    <text evidence="6">Binds 2 divalent metal cations per subunit. Site 1 may preferentially bind zinc ions, while site 2 has a preference for magnesium and/or manganese ions.</text>
</comment>
<dbReference type="InterPro" id="IPR023174">
    <property type="entry name" value="PDEase_CS"/>
</dbReference>
<accession>A0A0G4IAV5</accession>
<dbReference type="SUPFAM" id="SSF109604">
    <property type="entry name" value="HD-domain/PDEase-like"/>
    <property type="match status" value="1"/>
</dbReference>
<dbReference type="EMBL" id="CDMZ01005763">
    <property type="protein sequence ID" value="CEM54177.1"/>
    <property type="molecule type" value="Genomic_DNA"/>
</dbReference>
<evidence type="ECO:0000256" key="6">
    <source>
        <dbReference type="RuleBase" id="RU363067"/>
    </source>
</evidence>
<keyword evidence="8" id="KW-0812">Transmembrane</keyword>
<dbReference type="SMART" id="SM00471">
    <property type="entry name" value="HDc"/>
    <property type="match status" value="1"/>
</dbReference>
<feature type="transmembrane region" description="Helical" evidence="8">
    <location>
        <begin position="227"/>
        <end position="248"/>
    </location>
</feature>
<feature type="compositionally biased region" description="Basic and acidic residues" evidence="7">
    <location>
        <begin position="30"/>
        <end position="42"/>
    </location>
</feature>
<organism evidence="10">
    <name type="scientific">Chromera velia CCMP2878</name>
    <dbReference type="NCBI Taxonomy" id="1169474"/>
    <lineage>
        <taxon>Eukaryota</taxon>
        <taxon>Sar</taxon>
        <taxon>Alveolata</taxon>
        <taxon>Colpodellida</taxon>
        <taxon>Chromeraceae</taxon>
        <taxon>Chromera</taxon>
    </lineage>
</organism>
<feature type="compositionally biased region" description="Acidic residues" evidence="7">
    <location>
        <begin position="88"/>
        <end position="97"/>
    </location>
</feature>
<protein>
    <recommendedName>
        <fullName evidence="6">Phosphodiesterase</fullName>
        <ecNumber evidence="6">3.1.4.-</ecNumber>
    </recommendedName>
</protein>
<feature type="binding site" evidence="4">
    <location>
        <position position="1035"/>
    </location>
    <ligand>
        <name>AMP</name>
        <dbReference type="ChEBI" id="CHEBI:456215"/>
    </ligand>
</feature>
<dbReference type="EC" id="3.1.4.-" evidence="6"/>
<dbReference type="Pfam" id="PF00233">
    <property type="entry name" value="PDEase_I"/>
    <property type="match status" value="1"/>
</dbReference>
<feature type="compositionally biased region" description="Polar residues" evidence="7">
    <location>
        <begin position="473"/>
        <end position="483"/>
    </location>
</feature>
<feature type="binding site" evidence="5">
    <location>
        <position position="1035"/>
    </location>
    <ligand>
        <name>Zn(2+)</name>
        <dbReference type="ChEBI" id="CHEBI:29105"/>
        <label>2</label>
    </ligand>
</feature>
<feature type="region of interest" description="Disordered" evidence="7">
    <location>
        <begin position="1275"/>
        <end position="1307"/>
    </location>
</feature>
<feature type="region of interest" description="Disordered" evidence="7">
    <location>
        <begin position="646"/>
        <end position="849"/>
    </location>
</feature>
<feature type="compositionally biased region" description="Basic and acidic residues" evidence="7">
    <location>
        <begin position="98"/>
        <end position="121"/>
    </location>
</feature>
<dbReference type="InterPro" id="IPR036971">
    <property type="entry name" value="PDEase_catalytic_dom_sf"/>
</dbReference>
<dbReference type="InterPro" id="IPR003607">
    <property type="entry name" value="HD/PDEase_dom"/>
</dbReference>
<keyword evidence="2 6" id="KW-0378">Hydrolase</keyword>
<evidence type="ECO:0000256" key="7">
    <source>
        <dbReference type="SAM" id="MobiDB-lite"/>
    </source>
</evidence>
<feature type="binding site" evidence="4">
    <location>
        <position position="1224"/>
    </location>
    <ligand>
        <name>AMP</name>
        <dbReference type="ChEBI" id="CHEBI:456215"/>
    </ligand>
</feature>
<feature type="region of interest" description="Disordered" evidence="7">
    <location>
        <begin position="1078"/>
        <end position="1098"/>
    </location>
</feature>
<evidence type="ECO:0000256" key="1">
    <source>
        <dbReference type="ARBA" id="ARBA00022723"/>
    </source>
</evidence>
<feature type="compositionally biased region" description="Basic and acidic residues" evidence="7">
    <location>
        <begin position="698"/>
        <end position="708"/>
    </location>
</feature>
<evidence type="ECO:0000256" key="5">
    <source>
        <dbReference type="PIRSR" id="PIRSR623088-3"/>
    </source>
</evidence>
<feature type="transmembrane region" description="Helical" evidence="8">
    <location>
        <begin position="313"/>
        <end position="332"/>
    </location>
</feature>
<feature type="compositionally biased region" description="Basic and acidic residues" evidence="7">
    <location>
        <begin position="563"/>
        <end position="575"/>
    </location>
</feature>
<evidence type="ECO:0000256" key="3">
    <source>
        <dbReference type="PIRSR" id="PIRSR623088-1"/>
    </source>
</evidence>
<feature type="compositionally biased region" description="Low complexity" evidence="7">
    <location>
        <begin position="833"/>
        <end position="843"/>
    </location>
</feature>
<dbReference type="PROSITE" id="PS51845">
    <property type="entry name" value="PDEASE_I_2"/>
    <property type="match status" value="1"/>
</dbReference>
<dbReference type="GO" id="GO:0004114">
    <property type="term" value="F:3',5'-cyclic-nucleotide phosphodiesterase activity"/>
    <property type="evidence" value="ECO:0007669"/>
    <property type="project" value="InterPro"/>
</dbReference>
<feature type="binding site" evidence="5">
    <location>
        <position position="1172"/>
    </location>
    <ligand>
        <name>Zn(2+)</name>
        <dbReference type="ChEBI" id="CHEBI:29105"/>
        <label>1</label>
    </ligand>
</feature>
<feature type="transmembrane region" description="Helical" evidence="8">
    <location>
        <begin position="198"/>
        <end position="215"/>
    </location>
</feature>
<feature type="region of interest" description="Disordered" evidence="7">
    <location>
        <begin position="88"/>
        <end position="121"/>
    </location>
</feature>
<feature type="compositionally biased region" description="Low complexity" evidence="7">
    <location>
        <begin position="750"/>
        <end position="762"/>
    </location>
</feature>
<sequence>MRSGVEFERVNTTSGGVMMASSSRSLAFSVHREGGRPERLPSYEESDEQSKSASFVPVSPQQGPSPMSPTLQPRDRRMSLFFNRMNFSDEDLEDPDDRESQEGDEEQGRAQREEYKRQASASRLEKKKKEVFSTMVYPIVLVFRDSGVEKAYVEHMIDKVGRGWSLLLSCLVVGVLALVEIFQFVAGESLADMTAVNVNAGVIGLSVLCAGLSLFPPTKHRPDVIACVLFVTSFLLLNLAGSACRLRLIDGKLGEMEGCDSQSVDTTLISIVLLHLLCFISNRMLFIGPSCLVCTFVFVLLRLLQFGNSDQAFLIWFDQGLFCFLVGLQLASKIAIETHERRVFVEMMAARKRIRRLEGQLEFTRAPASTGLEEVMKDLQVAKEVYLRAQERMIGMGDTGTAEEMLTAFELLEDVAVRLSHGSSQLNEVSAVAVAVGNDGGQEWNLLPETTRAFILDAYLGEKKEGDGKRDSTALQGLRQGSINVPKPRRSQLLASSSKGAPGRVTGQPMRQPGVGPKPPDSPPKSQNTFSESVREMVSKPFAKRQTKKHFTTGGITPPSAMKTREPLFQEKGREGFTNSDGNRPHRRQTHTGDRDRVVRLQCGDESPASSRGQLGVEVEAMLTGAGFDRACEMLFETEAREREAFGGTEANAAADSRPSKFVISSQQKQAAGDSAISPDQSERDIDRRGDSAISPDQSERDIDRRDTNSNILNPMPVSESPFKARGGGAWVHSGTATGVLGGVKGTGDPVSPSRVTVSSPPQLRNGKAATDPDNETPPPQSVSQTDKESVERLKVSHHSSHAQHLQRVTGRNSHLNVLAREVSPAGMTSQRSAVAASSTQQPAAPPPINRRQSVFAVALNNVKEAIAGTRNRPSNVGFQGASLRSSITTVDRGGNIAGRQQKVTRSMTRRARTQIPKYPGMVPEGVFREWNFDMLEFEQGNGKQGKPPALVCVGLACLMPELEKGHLQCTEDQLTSFLHSIANLYVNNNKYHNATHGAEVCHLTLWLAQALMLHDRIASSRGVISIAIAALCHDVGHPGRSNKFLVNSRHDLALTYNDKSVLENMHAALTFKTMKGQNTTHPHHQHTGLNGQRRGDGGSTGGACDILSGLSFDHQQQVRKAVIDLILDTDVAVHFQSTAAFRVRTKASDFNLEENEEDQWLVARMCLKAADIGHSAVAWDAHVRWSVLVTREFWEQGDVESTMQIPISPLCDRTKDTDIPKSQIGFINFICEEQFTLLASVDWTQTIERECVEEQRRNKARWKELSYTGEEREGFFRSLGVRDPTGGEEPPEPEQPAEDGAREDGV</sequence>
<feature type="binding site" evidence="5">
    <location>
        <position position="1034"/>
    </location>
    <ligand>
        <name>Zn(2+)</name>
        <dbReference type="ChEBI" id="CHEBI:29105"/>
        <label>1</label>
    </ligand>
</feature>
<feature type="binding site" evidence="5">
    <location>
        <position position="1035"/>
    </location>
    <ligand>
        <name>Zn(2+)</name>
        <dbReference type="ChEBI" id="CHEBI:29105"/>
        <label>1</label>
    </ligand>
</feature>
<dbReference type="PANTHER" id="PTHR11347">
    <property type="entry name" value="CYCLIC NUCLEOTIDE PHOSPHODIESTERASE"/>
    <property type="match status" value="1"/>
</dbReference>